<dbReference type="Pfam" id="PF08327">
    <property type="entry name" value="AHSA1"/>
    <property type="match status" value="3"/>
</dbReference>
<accession>A0A318LHV5</accession>
<protein>
    <recommendedName>
        <fullName evidence="2">Activator of Hsp90 ATPase homologue 1/2-like C-terminal domain-containing protein</fullName>
    </recommendedName>
</protein>
<evidence type="ECO:0000313" key="3">
    <source>
        <dbReference type="EMBL" id="PXY28530.1"/>
    </source>
</evidence>
<comment type="caution">
    <text evidence="3">The sequence shown here is derived from an EMBL/GenBank/DDBJ whole genome shotgun (WGS) entry which is preliminary data.</text>
</comment>
<evidence type="ECO:0000259" key="2">
    <source>
        <dbReference type="Pfam" id="PF08327"/>
    </source>
</evidence>
<dbReference type="Gene3D" id="3.30.530.20">
    <property type="match status" value="4"/>
</dbReference>
<feature type="domain" description="Activator of Hsp90 ATPase homologue 1/2-like C-terminal" evidence="2">
    <location>
        <begin position="163"/>
        <end position="282"/>
    </location>
</feature>
<evidence type="ECO:0000313" key="4">
    <source>
        <dbReference type="Proteomes" id="UP000247892"/>
    </source>
</evidence>
<dbReference type="AlphaFoldDB" id="A0A318LHV5"/>
<dbReference type="SUPFAM" id="SSF55961">
    <property type="entry name" value="Bet v1-like"/>
    <property type="match status" value="4"/>
</dbReference>
<sequence length="618" mass="69241">MNDVARRVGDRWELRFERRLRHPPAKVWRALTEPEHLSRWYPLTATELDLRVGGAIRFRDEEGTEVRAVITDLAEQSVFAFDEFDAETGTHHARFDLEPDGTGCLLIFRHRFADDEWAGQMHQGWLGCLDALGTALGELDPLGSMDVVAGKPVLRFRRRLAHAPEKVWRAVTDPAESAHWFPAAIETEPSIGAAMRFRFGEERHDLGGPFAEGEVLEYDPPKVYAFRWADSVLRFELVPDDSGCLLLFSHTLSGTGTTGDLPSVARQAPGWDACLDLLGARLDGRPAPAPEFLARAERYVEEFGLGRGEVRRSGEGYELRFERDLVQPPAEVWRTLAEGDEPRVDGPVPVVFAHGYAETGEVTAVEEGRVVEYAWLHDGVPAGRVRFELREQEPVGTRLVLTQTVPSRLAGLRATALAAWQTHLELFFAALHGDVRCPWPAERTERLRRDYTTELDLGTVHETGDGRCALRFERHVRHAPEKVWAAITEPEHLRSWFPAVVEFDLRPGARLRFGVTAEQVRRYGMDPGHVTEGEVLRADPPRLLEFTWGEETLRWELSPDGDGGCHVVFTNVVGDRDTLAPAGAGWHAGLEVMVAQLDGREVGWSPFDRAEQLASAYA</sequence>
<evidence type="ECO:0000256" key="1">
    <source>
        <dbReference type="ARBA" id="ARBA00006817"/>
    </source>
</evidence>
<organism evidence="3 4">
    <name type="scientific">Prauserella flavalba</name>
    <dbReference type="NCBI Taxonomy" id="1477506"/>
    <lineage>
        <taxon>Bacteria</taxon>
        <taxon>Bacillati</taxon>
        <taxon>Actinomycetota</taxon>
        <taxon>Actinomycetes</taxon>
        <taxon>Pseudonocardiales</taxon>
        <taxon>Pseudonocardiaceae</taxon>
        <taxon>Prauserella</taxon>
    </lineage>
</organism>
<gene>
    <name evidence="3" type="ORF">BA062_21910</name>
</gene>
<dbReference type="CDD" id="cd08899">
    <property type="entry name" value="SRPBCC_CalC_Aha1-like_6"/>
    <property type="match status" value="2"/>
</dbReference>
<name>A0A318LHV5_9PSEU</name>
<dbReference type="EMBL" id="MASU01000009">
    <property type="protein sequence ID" value="PXY28530.1"/>
    <property type="molecule type" value="Genomic_DNA"/>
</dbReference>
<dbReference type="RefSeq" id="WP_245959949.1">
    <property type="nucleotide sequence ID" value="NZ_MASU01000009.1"/>
</dbReference>
<proteinExistence type="inferred from homology"/>
<feature type="domain" description="Activator of Hsp90 ATPase homologue 1/2-like C-terminal" evidence="2">
    <location>
        <begin position="479"/>
        <end position="593"/>
    </location>
</feature>
<keyword evidence="4" id="KW-1185">Reference proteome</keyword>
<feature type="domain" description="Activator of Hsp90 ATPase homologue 1/2-like C-terminal" evidence="2">
    <location>
        <begin position="22"/>
        <end position="136"/>
    </location>
</feature>
<comment type="similarity">
    <text evidence="1">Belongs to the AHA1 family.</text>
</comment>
<dbReference type="InterPro" id="IPR013538">
    <property type="entry name" value="ASHA1/2-like_C"/>
</dbReference>
<dbReference type="InterPro" id="IPR023393">
    <property type="entry name" value="START-like_dom_sf"/>
</dbReference>
<dbReference type="Proteomes" id="UP000247892">
    <property type="component" value="Unassembled WGS sequence"/>
</dbReference>
<reference evidence="3 4" key="1">
    <citation type="submission" date="2016-07" db="EMBL/GenBank/DDBJ databases">
        <title>Draft genome sequence of Prauserella sp. YIM 121212, isolated from alkaline soil.</title>
        <authorList>
            <person name="Ruckert C."/>
            <person name="Albersmeier A."/>
            <person name="Jiang C.-L."/>
            <person name="Jiang Y."/>
            <person name="Kalinowski J."/>
            <person name="Schneider O."/>
            <person name="Winkler A."/>
            <person name="Zotchev S.B."/>
        </authorList>
    </citation>
    <scope>NUCLEOTIDE SEQUENCE [LARGE SCALE GENOMIC DNA]</scope>
    <source>
        <strain evidence="3 4">YIM 121212</strain>
    </source>
</reference>